<feature type="non-terminal residue" evidence="1">
    <location>
        <position position="1"/>
    </location>
</feature>
<reference evidence="1" key="1">
    <citation type="submission" date="2020-01" db="EMBL/GenBank/DDBJ databases">
        <title>Insect and environment-associated Actinomycetes.</title>
        <authorList>
            <person name="Currrie C."/>
            <person name="Chevrette M."/>
            <person name="Carlson C."/>
            <person name="Stubbendieck R."/>
            <person name="Wendt-Pienkowski E."/>
        </authorList>
    </citation>
    <scope>NUCLEOTIDE SEQUENCE</scope>
    <source>
        <strain evidence="1">SID7499</strain>
    </source>
</reference>
<gene>
    <name evidence="1" type="ORF">G3M58_15455</name>
</gene>
<feature type="non-terminal residue" evidence="1">
    <location>
        <position position="81"/>
    </location>
</feature>
<name>A0A6G3WQW0_9ACTN</name>
<accession>A0A6G3WQW0</accession>
<dbReference type="InterPro" id="IPR023213">
    <property type="entry name" value="CAT-like_dom_sf"/>
</dbReference>
<protein>
    <recommendedName>
        <fullName evidence="2">Condensation domain-containing protein</fullName>
    </recommendedName>
</protein>
<evidence type="ECO:0008006" key="2">
    <source>
        <dbReference type="Google" id="ProtNLM"/>
    </source>
</evidence>
<organism evidence="1">
    <name type="scientific">Streptomyces sp. SID7499</name>
    <dbReference type="NCBI Taxonomy" id="2706086"/>
    <lineage>
        <taxon>Bacteria</taxon>
        <taxon>Bacillati</taxon>
        <taxon>Actinomycetota</taxon>
        <taxon>Actinomycetes</taxon>
        <taxon>Kitasatosporales</taxon>
        <taxon>Streptomycetaceae</taxon>
        <taxon>Streptomyces</taxon>
    </lineage>
</organism>
<dbReference type="SUPFAM" id="SSF52777">
    <property type="entry name" value="CoA-dependent acyltransferases"/>
    <property type="match status" value="1"/>
</dbReference>
<evidence type="ECO:0000313" key="1">
    <source>
        <dbReference type="EMBL" id="NEE07844.1"/>
    </source>
</evidence>
<dbReference type="Gene3D" id="3.30.559.30">
    <property type="entry name" value="Nonribosomal peptide synthetase, condensation domain"/>
    <property type="match status" value="1"/>
</dbReference>
<comment type="caution">
    <text evidence="1">The sequence shown here is derived from an EMBL/GenBank/DDBJ whole genome shotgun (WGS) entry which is preliminary data.</text>
</comment>
<dbReference type="AlphaFoldDB" id="A0A6G3WQW0"/>
<sequence>PLPVQYADYTLWQRALLGDEGRADSLSARQLSYWERALTGLPVELELPADRPRPGVAGRRGEVVDFELDAGLHRDLAEVAR</sequence>
<dbReference type="Gene3D" id="3.30.559.10">
    <property type="entry name" value="Chloramphenicol acetyltransferase-like domain"/>
    <property type="match status" value="1"/>
</dbReference>
<proteinExistence type="predicted"/>
<dbReference type="EMBL" id="JAAGMN010001618">
    <property type="protein sequence ID" value="NEE07844.1"/>
    <property type="molecule type" value="Genomic_DNA"/>
</dbReference>